<dbReference type="InterPro" id="IPR001054">
    <property type="entry name" value="A/G_cyclase"/>
</dbReference>
<sequence length="372" mass="40096">MTPSDERSQATPEVVATIRAELERTLLGVRRYTLREVADLAGLEPTRVRQLWQALGFTVDSDPGAVMFTDGDLGALRNIAAILGSGAVDPSAEISAARSLGQSMSRLSEWQFALLSSHVVSQLSTAYGTASTPPEDEEIREFVDDILRRVANRAESLQGYMWRRHLVATTNRTAVRAQGEGDAQTRPLVVGFADMVGYTQLTRRIDADELNVLLDHFEAAVSGVITRHAGWVIKTVGDEVMFASEDAVDAARIALELQEAFAAFEDTPALRIGLASGPALARFGDLFGSVVNIAARLTGAARPGSVLVDEQLAAALEGHDEFRLHAVRNLRVKDFRHSRAYVLRPSRHPSGDARNETPPPPAGTAAPADPAA</sequence>
<keyword evidence="5" id="KW-1185">Reference proteome</keyword>
<dbReference type="GO" id="GO:0006171">
    <property type="term" value="P:cAMP biosynthetic process"/>
    <property type="evidence" value="ECO:0007669"/>
    <property type="project" value="TreeGrafter"/>
</dbReference>
<dbReference type="GO" id="GO:0035556">
    <property type="term" value="P:intracellular signal transduction"/>
    <property type="evidence" value="ECO:0007669"/>
    <property type="project" value="InterPro"/>
</dbReference>
<comment type="similarity">
    <text evidence="1">Belongs to the adenylyl cyclase class-3 family.</text>
</comment>
<evidence type="ECO:0000256" key="2">
    <source>
        <dbReference type="SAM" id="MobiDB-lite"/>
    </source>
</evidence>
<dbReference type="SUPFAM" id="SSF55073">
    <property type="entry name" value="Nucleotide cyclase"/>
    <property type="match status" value="1"/>
</dbReference>
<proteinExistence type="inferred from homology"/>
<keyword evidence="4" id="KW-0456">Lyase</keyword>
<dbReference type="KEGG" id="rcr:NCTC10994_02956"/>
<dbReference type="RefSeq" id="WP_231922873.1">
    <property type="nucleotide sequence ID" value="NZ_JAFBBL010000001.1"/>
</dbReference>
<reference evidence="4 5" key="1">
    <citation type="submission" date="2018-06" db="EMBL/GenBank/DDBJ databases">
        <authorList>
            <consortium name="Pathogen Informatics"/>
            <person name="Doyle S."/>
        </authorList>
    </citation>
    <scope>NUCLEOTIDE SEQUENCE [LARGE SCALE GENOMIC DNA]</scope>
    <source>
        <strain evidence="4 5">NCTC10994</strain>
    </source>
</reference>
<gene>
    <name evidence="4" type="ORF">NCTC10994_02956</name>
</gene>
<dbReference type="PROSITE" id="PS50125">
    <property type="entry name" value="GUANYLATE_CYCLASE_2"/>
    <property type="match status" value="1"/>
</dbReference>
<feature type="compositionally biased region" description="Low complexity" evidence="2">
    <location>
        <begin position="363"/>
        <end position="372"/>
    </location>
</feature>
<feature type="region of interest" description="Disordered" evidence="2">
    <location>
        <begin position="343"/>
        <end position="372"/>
    </location>
</feature>
<dbReference type="PANTHER" id="PTHR43081">
    <property type="entry name" value="ADENYLATE CYCLASE, TERMINAL-DIFFERENTIATION SPECIFIC-RELATED"/>
    <property type="match status" value="1"/>
</dbReference>
<accession>A0A2X4XE11</accession>
<name>A0A2X4XE11_9NOCA</name>
<evidence type="ECO:0000313" key="4">
    <source>
        <dbReference type="EMBL" id="SQI34874.1"/>
    </source>
</evidence>
<dbReference type="AlphaFoldDB" id="A0A2X4XE11"/>
<dbReference type="EC" id="4.6.1.1" evidence="4"/>
<dbReference type="InterPro" id="IPR029787">
    <property type="entry name" value="Nucleotide_cyclase"/>
</dbReference>
<dbReference type="EMBL" id="LS483468">
    <property type="protein sequence ID" value="SQI34874.1"/>
    <property type="molecule type" value="Genomic_DNA"/>
</dbReference>
<protein>
    <submittedName>
        <fullName evidence="4">Guanylate cyclase</fullName>
        <ecNumber evidence="4">4.6.1.1</ecNumber>
    </submittedName>
</protein>
<dbReference type="InterPro" id="IPR050697">
    <property type="entry name" value="Adenylyl/Guanylyl_Cyclase_3/4"/>
</dbReference>
<evidence type="ECO:0000313" key="5">
    <source>
        <dbReference type="Proteomes" id="UP000249091"/>
    </source>
</evidence>
<dbReference type="SMART" id="SM00044">
    <property type="entry name" value="CYCc"/>
    <property type="match status" value="1"/>
</dbReference>
<evidence type="ECO:0000259" key="3">
    <source>
        <dbReference type="PROSITE" id="PS50125"/>
    </source>
</evidence>
<dbReference type="GO" id="GO:0004016">
    <property type="term" value="F:adenylate cyclase activity"/>
    <property type="evidence" value="ECO:0007669"/>
    <property type="project" value="UniProtKB-EC"/>
</dbReference>
<dbReference type="CDD" id="cd07302">
    <property type="entry name" value="CHD"/>
    <property type="match status" value="1"/>
</dbReference>
<dbReference type="STRING" id="1219011.GCA_001895045_02257"/>
<dbReference type="PANTHER" id="PTHR43081:SF19">
    <property type="entry name" value="PH-SENSITIVE ADENYLATE CYCLASE RV1264"/>
    <property type="match status" value="1"/>
</dbReference>
<evidence type="ECO:0000256" key="1">
    <source>
        <dbReference type="ARBA" id="ARBA00005381"/>
    </source>
</evidence>
<organism evidence="4 5">
    <name type="scientific">Rhodococcus coprophilus</name>
    <dbReference type="NCBI Taxonomy" id="38310"/>
    <lineage>
        <taxon>Bacteria</taxon>
        <taxon>Bacillati</taxon>
        <taxon>Actinomycetota</taxon>
        <taxon>Actinomycetes</taxon>
        <taxon>Mycobacteriales</taxon>
        <taxon>Nocardiaceae</taxon>
        <taxon>Rhodococcus</taxon>
    </lineage>
</organism>
<dbReference type="Pfam" id="PF00211">
    <property type="entry name" value="Guanylate_cyc"/>
    <property type="match status" value="1"/>
</dbReference>
<feature type="domain" description="Guanylate cyclase" evidence="3">
    <location>
        <begin position="189"/>
        <end position="298"/>
    </location>
</feature>
<dbReference type="Proteomes" id="UP000249091">
    <property type="component" value="Chromosome 1"/>
</dbReference>
<dbReference type="Gene3D" id="3.30.70.1230">
    <property type="entry name" value="Nucleotide cyclase"/>
    <property type="match status" value="1"/>
</dbReference>